<dbReference type="EMBL" id="NIVC01002030">
    <property type="protein sequence ID" value="PAA61471.1"/>
    <property type="molecule type" value="Genomic_DNA"/>
</dbReference>
<dbReference type="OrthoDB" id="337038at2759"/>
<dbReference type="SUPFAM" id="SSF55797">
    <property type="entry name" value="PR-1-like"/>
    <property type="match status" value="2"/>
</dbReference>
<comment type="subunit">
    <text evidence="7">Homodimer. Interacts with CAV1.</text>
</comment>
<keyword evidence="2" id="KW-0333">Golgi apparatus</keyword>
<evidence type="ECO:0000256" key="2">
    <source>
        <dbReference type="ARBA" id="ARBA00023034"/>
    </source>
</evidence>
<gene>
    <name evidence="13" type="ORF">BOX15_Mlig033836g1</name>
    <name evidence="12" type="ORF">BOX15_Mlig033836g2</name>
</gene>
<dbReference type="InterPro" id="IPR001283">
    <property type="entry name" value="CRISP-related"/>
</dbReference>
<proteinExistence type="predicted"/>
<keyword evidence="3" id="KW-0175">Coiled coil</keyword>
<dbReference type="STRING" id="282301.A0A267EIY9"/>
<evidence type="ECO:0000256" key="8">
    <source>
        <dbReference type="ARBA" id="ARBA00069728"/>
    </source>
</evidence>
<dbReference type="InterPro" id="IPR035940">
    <property type="entry name" value="CAP_sf"/>
</dbReference>
<dbReference type="Gene3D" id="3.40.33.10">
    <property type="entry name" value="CAP"/>
    <property type="match status" value="2"/>
</dbReference>
<dbReference type="PANTHER" id="PTHR10334">
    <property type="entry name" value="CYSTEINE-RICH SECRETORY PROTEIN-RELATED"/>
    <property type="match status" value="1"/>
</dbReference>
<feature type="compositionally biased region" description="Basic and acidic residues" evidence="10">
    <location>
        <begin position="208"/>
        <end position="251"/>
    </location>
</feature>
<keyword evidence="5" id="KW-0449">Lipoprotein</keyword>
<accession>A0A267EIY9</accession>
<evidence type="ECO:0000256" key="7">
    <source>
        <dbReference type="ARBA" id="ARBA00063947"/>
    </source>
</evidence>
<dbReference type="InterPro" id="IPR014044">
    <property type="entry name" value="CAP_dom"/>
</dbReference>
<protein>
    <recommendedName>
        <fullName evidence="8">Golgi-associated plant pathogenesis-related protein 1</fullName>
    </recommendedName>
    <alternativeName>
        <fullName evidence="9">Glioma pathogenesis-related protein 2</fullName>
    </alternativeName>
</protein>
<keyword evidence="4" id="KW-0472">Membrane</keyword>
<keyword evidence="14" id="KW-1185">Reference proteome</keyword>
<evidence type="ECO:0000313" key="12">
    <source>
        <dbReference type="EMBL" id="PAA53937.1"/>
    </source>
</evidence>
<evidence type="ECO:0000256" key="6">
    <source>
        <dbReference type="ARBA" id="ARBA00037794"/>
    </source>
</evidence>
<evidence type="ECO:0000259" key="11">
    <source>
        <dbReference type="SMART" id="SM00198"/>
    </source>
</evidence>
<dbReference type="FunFam" id="3.40.33.10:FF:000015">
    <property type="entry name" value="Golgi-associated plant pathogenesis-related protein 1"/>
    <property type="match status" value="1"/>
</dbReference>
<dbReference type="InterPro" id="IPR034113">
    <property type="entry name" value="SCP_GAPR1-like"/>
</dbReference>
<evidence type="ECO:0000256" key="9">
    <source>
        <dbReference type="ARBA" id="ARBA00075475"/>
    </source>
</evidence>
<feature type="region of interest" description="Disordered" evidence="10">
    <location>
        <begin position="208"/>
        <end position="257"/>
    </location>
</feature>
<dbReference type="CDD" id="cd05382">
    <property type="entry name" value="CAP_GAPR1-like"/>
    <property type="match status" value="2"/>
</dbReference>
<feature type="domain" description="SCP" evidence="11">
    <location>
        <begin position="266"/>
        <end position="409"/>
    </location>
</feature>
<dbReference type="GO" id="GO:0000139">
    <property type="term" value="C:Golgi membrane"/>
    <property type="evidence" value="ECO:0007669"/>
    <property type="project" value="UniProtKB-SubCell"/>
</dbReference>
<sequence>NTVFLSRNSLLYTFECLSHTNYNKTDSNMFKSNDLKVFRQSALKLVNEKRALHGAQPLKSSNKRDKSAQLWAEALVGKAGLENSAEAQRGEYGESISCRTSQLEKVDISAEDVINSWYGEKANYNFKDGTGKAGNFTQMVWLDSRKVGFGKAHAYGKVVVVAHYSPPGNYRNQYSSRVLPDLTDDMAGFRIAVREVLRDEEVIGGKPVTVERERTQLEDDKGNTREMVTERRRERQKPADEDKAEGGEPEIRQGAPVPIKEKDLSKFGKELLNQVNRHRSKHGVKSLKLSNDLTILAQSFAEELSRKSKLYNSSASFKGERLGESIASRWSNGPTDYTGEEVADHWYSEMEKFRFNEEPNDIKGVGNFTQMVWKNSKELGVGKAIHRGTDGSHRVVVVCYFHPAGNIVPCFRENVFPASK</sequence>
<feature type="domain" description="SCP" evidence="11">
    <location>
        <begin position="37"/>
        <end position="172"/>
    </location>
</feature>
<dbReference type="PRINTS" id="PR00837">
    <property type="entry name" value="V5TPXLIKE"/>
</dbReference>
<evidence type="ECO:0000256" key="10">
    <source>
        <dbReference type="SAM" id="MobiDB-lite"/>
    </source>
</evidence>
<dbReference type="EMBL" id="NIVC01002997">
    <property type="protein sequence ID" value="PAA53937.1"/>
    <property type="molecule type" value="Genomic_DNA"/>
</dbReference>
<comment type="caution">
    <text evidence="13">The sequence shown here is derived from an EMBL/GenBank/DDBJ whole genome shotgun (WGS) entry which is preliminary data.</text>
</comment>
<dbReference type="Pfam" id="PF00188">
    <property type="entry name" value="CAP"/>
    <property type="match status" value="2"/>
</dbReference>
<dbReference type="AlphaFoldDB" id="A0A267EIY9"/>
<keyword evidence="1" id="KW-0519">Myristate</keyword>
<evidence type="ECO:0000256" key="5">
    <source>
        <dbReference type="ARBA" id="ARBA00023288"/>
    </source>
</evidence>
<dbReference type="SMART" id="SM00198">
    <property type="entry name" value="SCP"/>
    <property type="match status" value="2"/>
</dbReference>
<organism evidence="13 14">
    <name type="scientific">Macrostomum lignano</name>
    <dbReference type="NCBI Taxonomy" id="282301"/>
    <lineage>
        <taxon>Eukaryota</taxon>
        <taxon>Metazoa</taxon>
        <taxon>Spiralia</taxon>
        <taxon>Lophotrochozoa</taxon>
        <taxon>Platyhelminthes</taxon>
        <taxon>Rhabditophora</taxon>
        <taxon>Macrostomorpha</taxon>
        <taxon>Macrostomida</taxon>
        <taxon>Macrostomidae</taxon>
        <taxon>Macrostomum</taxon>
    </lineage>
</organism>
<dbReference type="Proteomes" id="UP000215902">
    <property type="component" value="Unassembled WGS sequence"/>
</dbReference>
<name>A0A267EIY9_9PLAT</name>
<evidence type="ECO:0000313" key="13">
    <source>
        <dbReference type="EMBL" id="PAA61471.1"/>
    </source>
</evidence>
<comment type="subcellular location">
    <subcellularLocation>
        <location evidence="6">Golgi apparatus membrane</location>
        <topology evidence="6">Lipid-anchor</topology>
    </subcellularLocation>
</comment>
<evidence type="ECO:0000256" key="1">
    <source>
        <dbReference type="ARBA" id="ARBA00022707"/>
    </source>
</evidence>
<feature type="non-terminal residue" evidence="13">
    <location>
        <position position="1"/>
    </location>
</feature>
<reference evidence="13 14" key="1">
    <citation type="submission" date="2017-06" db="EMBL/GenBank/DDBJ databases">
        <title>A platform for efficient transgenesis in Macrostomum lignano, a flatworm model organism for stem cell research.</title>
        <authorList>
            <person name="Berezikov E."/>
        </authorList>
    </citation>
    <scope>NUCLEOTIDE SEQUENCE [LARGE SCALE GENOMIC DNA]</scope>
    <source>
        <strain evidence="13">DV1</strain>
        <tissue evidence="13">Whole organism</tissue>
    </source>
</reference>
<evidence type="ECO:0000256" key="3">
    <source>
        <dbReference type="ARBA" id="ARBA00023054"/>
    </source>
</evidence>
<evidence type="ECO:0000256" key="4">
    <source>
        <dbReference type="ARBA" id="ARBA00023136"/>
    </source>
</evidence>
<evidence type="ECO:0000313" key="14">
    <source>
        <dbReference type="Proteomes" id="UP000215902"/>
    </source>
</evidence>